<dbReference type="OrthoDB" id="691424at2759"/>
<dbReference type="AlphaFoldDB" id="A0A834ZBG0"/>
<gene>
    <name evidence="1" type="ORF">HHK36_009267</name>
</gene>
<sequence length="253" mass="28691">MSSLQEEELFQMVHDFIESESPSPSPMSFTSSQVLPLNHQSTYLTLQEILGSVKDVEIDVLEKVLNYLRNMRAARKTTNLQKWLVMRLNMDGFDASLCKTSWVTTLSCLGGDYEYIDIMMKDENGGSVRLIVDIDFKSQFELARPTPSYKELSNTLPSIFVGSEEKLNQIVSLLCSAAKESLKERGLHIPPWRRTSYMQSKWLSDCQRVSITPFVTSNKEISKDNSADARSGAHSSSKIFKWTPPMVKARKGF</sequence>
<name>A0A834ZBG0_TETSI</name>
<accession>A0A834ZBG0</accession>
<dbReference type="OMA" id="MFEMDSE"/>
<evidence type="ECO:0000313" key="1">
    <source>
        <dbReference type="EMBL" id="KAF8404384.1"/>
    </source>
</evidence>
<organism evidence="1 2">
    <name type="scientific">Tetracentron sinense</name>
    <name type="common">Spur-leaf</name>
    <dbReference type="NCBI Taxonomy" id="13715"/>
    <lineage>
        <taxon>Eukaryota</taxon>
        <taxon>Viridiplantae</taxon>
        <taxon>Streptophyta</taxon>
        <taxon>Embryophyta</taxon>
        <taxon>Tracheophyta</taxon>
        <taxon>Spermatophyta</taxon>
        <taxon>Magnoliopsida</taxon>
        <taxon>Trochodendrales</taxon>
        <taxon>Trochodendraceae</taxon>
        <taxon>Tetracentron</taxon>
    </lineage>
</organism>
<comment type="caution">
    <text evidence="1">The sequence shown here is derived from an EMBL/GenBank/DDBJ whole genome shotgun (WGS) entry which is preliminary data.</text>
</comment>
<protein>
    <submittedName>
        <fullName evidence="1">Uncharacterized protein</fullName>
    </submittedName>
</protein>
<dbReference type="PANTHER" id="PTHR31579:SF34">
    <property type="entry name" value="T14N5.3 PROTEIN"/>
    <property type="match status" value="1"/>
</dbReference>
<dbReference type="Proteomes" id="UP000655225">
    <property type="component" value="Unassembled WGS sequence"/>
</dbReference>
<keyword evidence="2" id="KW-1185">Reference proteome</keyword>
<dbReference type="PANTHER" id="PTHR31579">
    <property type="entry name" value="OS03G0796600 PROTEIN"/>
    <property type="match status" value="1"/>
</dbReference>
<dbReference type="NCBIfam" id="TIGR01615">
    <property type="entry name" value="A_thal_3542"/>
    <property type="match status" value="1"/>
</dbReference>
<dbReference type="Pfam" id="PF04720">
    <property type="entry name" value="PDDEXK_6"/>
    <property type="match status" value="1"/>
</dbReference>
<evidence type="ECO:0000313" key="2">
    <source>
        <dbReference type="Proteomes" id="UP000655225"/>
    </source>
</evidence>
<dbReference type="EMBL" id="JABCRI010000006">
    <property type="protein sequence ID" value="KAF8404384.1"/>
    <property type="molecule type" value="Genomic_DNA"/>
</dbReference>
<dbReference type="InterPro" id="IPR006502">
    <property type="entry name" value="PDDEXK-like"/>
</dbReference>
<proteinExistence type="predicted"/>
<reference evidence="1 2" key="1">
    <citation type="submission" date="2020-04" db="EMBL/GenBank/DDBJ databases">
        <title>Plant Genome Project.</title>
        <authorList>
            <person name="Zhang R.-G."/>
        </authorList>
    </citation>
    <scope>NUCLEOTIDE SEQUENCE [LARGE SCALE GENOMIC DNA]</scope>
    <source>
        <strain evidence="1">YNK0</strain>
        <tissue evidence="1">Leaf</tissue>
    </source>
</reference>